<evidence type="ECO:0000313" key="8">
    <source>
        <dbReference type="Proteomes" id="UP000600026"/>
    </source>
</evidence>
<feature type="transmembrane region" description="Helical" evidence="6">
    <location>
        <begin position="302"/>
        <end position="320"/>
    </location>
</feature>
<dbReference type="Proteomes" id="UP000600026">
    <property type="component" value="Unassembled WGS sequence"/>
</dbReference>
<feature type="transmembrane region" description="Helical" evidence="6">
    <location>
        <begin position="326"/>
        <end position="346"/>
    </location>
</feature>
<evidence type="ECO:0000256" key="6">
    <source>
        <dbReference type="SAM" id="Phobius"/>
    </source>
</evidence>
<dbReference type="PANTHER" id="PTHR23513">
    <property type="entry name" value="INTEGRAL MEMBRANE EFFLUX PROTEIN-RELATED"/>
    <property type="match status" value="1"/>
</dbReference>
<dbReference type="Pfam" id="PF07690">
    <property type="entry name" value="MFS_1"/>
    <property type="match status" value="1"/>
</dbReference>
<dbReference type="AlphaFoldDB" id="A0A919GT74"/>
<feature type="transmembrane region" description="Helical" evidence="6">
    <location>
        <begin position="88"/>
        <end position="110"/>
    </location>
</feature>
<dbReference type="OrthoDB" id="9815525at2"/>
<keyword evidence="3 6" id="KW-0812">Transmembrane</keyword>
<dbReference type="InterPro" id="IPR011701">
    <property type="entry name" value="MFS"/>
</dbReference>
<keyword evidence="4 6" id="KW-1133">Transmembrane helix</keyword>
<feature type="transmembrane region" description="Helical" evidence="6">
    <location>
        <begin position="59"/>
        <end position="81"/>
    </location>
</feature>
<protein>
    <submittedName>
        <fullName evidence="7">MFS transporter</fullName>
    </submittedName>
</protein>
<organism evidence="7 8">
    <name type="scientific">Streptomyces xanthophaeus</name>
    <dbReference type="NCBI Taxonomy" id="67385"/>
    <lineage>
        <taxon>Bacteria</taxon>
        <taxon>Bacillati</taxon>
        <taxon>Actinomycetota</taxon>
        <taxon>Actinomycetes</taxon>
        <taxon>Kitasatosporales</taxon>
        <taxon>Streptomycetaceae</taxon>
        <taxon>Streptomyces</taxon>
    </lineage>
</organism>
<feature type="transmembrane region" description="Helical" evidence="6">
    <location>
        <begin position="116"/>
        <end position="136"/>
    </location>
</feature>
<comment type="caution">
    <text evidence="7">The sequence shown here is derived from an EMBL/GenBank/DDBJ whole genome shotgun (WGS) entry which is preliminary data.</text>
</comment>
<comment type="subcellular location">
    <subcellularLocation>
        <location evidence="1">Cell membrane</location>
        <topology evidence="1">Multi-pass membrane protein</topology>
    </subcellularLocation>
</comment>
<gene>
    <name evidence="7" type="ORF">Sxan_15570</name>
</gene>
<dbReference type="Gene3D" id="1.20.1250.20">
    <property type="entry name" value="MFS general substrate transporter like domains"/>
    <property type="match status" value="1"/>
</dbReference>
<keyword evidence="2" id="KW-1003">Cell membrane</keyword>
<evidence type="ECO:0000256" key="2">
    <source>
        <dbReference type="ARBA" id="ARBA00022475"/>
    </source>
</evidence>
<dbReference type="InterPro" id="IPR036259">
    <property type="entry name" value="MFS_trans_sf"/>
</dbReference>
<dbReference type="GO" id="GO:0022857">
    <property type="term" value="F:transmembrane transporter activity"/>
    <property type="evidence" value="ECO:0007669"/>
    <property type="project" value="InterPro"/>
</dbReference>
<dbReference type="RefSeq" id="WP_031142287.1">
    <property type="nucleotide sequence ID" value="NZ_BNEE01000004.1"/>
</dbReference>
<dbReference type="GO" id="GO:0005886">
    <property type="term" value="C:plasma membrane"/>
    <property type="evidence" value="ECO:0007669"/>
    <property type="project" value="UniProtKB-SubCell"/>
</dbReference>
<dbReference type="PANTHER" id="PTHR23513:SF6">
    <property type="entry name" value="MAJOR FACILITATOR SUPERFAMILY ASSOCIATED DOMAIN-CONTAINING PROTEIN"/>
    <property type="match status" value="1"/>
</dbReference>
<feature type="transmembrane region" description="Helical" evidence="6">
    <location>
        <begin position="271"/>
        <end position="290"/>
    </location>
</feature>
<dbReference type="EMBL" id="BNEE01000004">
    <property type="protein sequence ID" value="GHI84193.1"/>
    <property type="molecule type" value="Genomic_DNA"/>
</dbReference>
<feature type="transmembrane region" description="Helical" evidence="6">
    <location>
        <begin position="367"/>
        <end position="388"/>
    </location>
</feature>
<evidence type="ECO:0000256" key="5">
    <source>
        <dbReference type="ARBA" id="ARBA00023136"/>
    </source>
</evidence>
<feature type="transmembrane region" description="Helical" evidence="6">
    <location>
        <begin position="239"/>
        <end position="259"/>
    </location>
</feature>
<keyword evidence="5 6" id="KW-0472">Membrane</keyword>
<dbReference type="CDD" id="cd06173">
    <property type="entry name" value="MFS_MefA_like"/>
    <property type="match status" value="1"/>
</dbReference>
<evidence type="ECO:0000256" key="4">
    <source>
        <dbReference type="ARBA" id="ARBA00022989"/>
    </source>
</evidence>
<reference evidence="7" key="1">
    <citation type="submission" date="2020-09" db="EMBL/GenBank/DDBJ databases">
        <title>Whole genome shotgun sequence of Streptomyces xanthophaeus NBRC 12829.</title>
        <authorList>
            <person name="Komaki H."/>
            <person name="Tamura T."/>
        </authorList>
    </citation>
    <scope>NUCLEOTIDE SEQUENCE</scope>
    <source>
        <strain evidence="7">NBRC 12829</strain>
    </source>
</reference>
<keyword evidence="8" id="KW-1185">Reference proteome</keyword>
<dbReference type="SUPFAM" id="SSF103473">
    <property type="entry name" value="MFS general substrate transporter"/>
    <property type="match status" value="1"/>
</dbReference>
<evidence type="ECO:0000256" key="1">
    <source>
        <dbReference type="ARBA" id="ARBA00004651"/>
    </source>
</evidence>
<proteinExistence type="predicted"/>
<evidence type="ECO:0000313" key="7">
    <source>
        <dbReference type="EMBL" id="GHI84193.1"/>
    </source>
</evidence>
<accession>A0A919GT74</accession>
<evidence type="ECO:0000256" key="3">
    <source>
        <dbReference type="ARBA" id="ARBA00022692"/>
    </source>
</evidence>
<sequence>MTSTATDATPAPHAAPVWRQRDFRLLWASQTVNETGARISGVAIPLLAANELDASAFEVSAITALTWLPFLFFSLPAGVVVDRLPRRRLMICCDLARLALMLSLPAVALFGTATLAQVYVVVTACGILTVFFNVAFRTQLPGIVAQTQLVEGNGHLSMGQSVAKLVGPALGGVLAGAFGALRTVVADAASFLVSAVLLGLLRTPEQHLGATGAGARPTFTAAVREGLGFVVRHPALRPLLLCSTSTNFFFMAMGGLQTVYLVDELGATPTVVGLVFSAGMAGGALAGMFAGRIGRRIGTARITWVSLLAAGPLCLPIPFARPGWGISLFAIGLTVISVSQVLYNTAETSYRQHVCPPELLARANASVLWVAFGAIPFGALFGGVLASVSDIRTALAVCVLGMWASPLFLVFSPVRRIRDIPIENLGK</sequence>
<name>A0A919GT74_9ACTN</name>
<feature type="transmembrane region" description="Helical" evidence="6">
    <location>
        <begin position="394"/>
        <end position="411"/>
    </location>
</feature>